<dbReference type="FunFam" id="3.20.10.10:FF:000002">
    <property type="entry name" value="D-alanine aminotransferase"/>
    <property type="match status" value="1"/>
</dbReference>
<dbReference type="KEGG" id="cre:CHLRE_10g458050v5"/>
<dbReference type="Proteomes" id="UP000006906">
    <property type="component" value="Chromosome 10"/>
</dbReference>
<evidence type="ECO:0000313" key="6">
    <source>
        <dbReference type="Proteomes" id="UP000006906"/>
    </source>
</evidence>
<dbReference type="InterPro" id="IPR043131">
    <property type="entry name" value="BCAT-like_N"/>
</dbReference>
<dbReference type="SUPFAM" id="SSF52540">
    <property type="entry name" value="P-loop containing nucleoside triphosphate hydrolases"/>
    <property type="match status" value="1"/>
</dbReference>
<dbReference type="GO" id="GO:0046394">
    <property type="term" value="P:carboxylic acid biosynthetic process"/>
    <property type="evidence" value="ECO:0007669"/>
    <property type="project" value="UniProtKB-ARBA"/>
</dbReference>
<dbReference type="Gene3D" id="3.30.470.10">
    <property type="match status" value="1"/>
</dbReference>
<dbReference type="SUPFAM" id="SSF56752">
    <property type="entry name" value="D-aminoacid aminotransferase-like PLP-dependent enzymes"/>
    <property type="match status" value="1"/>
</dbReference>
<sequence length="597" mass="65345">MYSFAQRADAEVLDEPLYASYLTLTGLPRPYRDFVLAEQSTDGNAVVKDQLLAPRSRPVLYAKHMGKHKLGITGELFKRAQHMILVREPYGVLQSFSAVLEPTQQELGYTALLEIVSEMRVQGRAPIVINSDELIRQPEGVLRALCAALGLAWDPAMLSWAAGPKPYDGCWASWWYRNTHKSVGFDMEVRDARKPLPPSLKPLLAECYPLYDTLSRLALRPCMQGQGPEGPVPRPLPAAGGGDAEQSGTQPQADATTPSAGAPELEAPAPAGLQKTGTHVYVQDPRNEDVLIGIRDGVTERFELVWRPHARVSVLDSGYMLGDGVWEGIRLHNGVLLLAEEHLERLAEGAKALDMELGLGAPGAGLAEQLGALQQMLYDTVDANGMTSGVHIRLMVTRGLKPTPYQNPNTTIGKPTIVIVPEYKEASPVPRERGIRLFTVHVRRGAPDVQDPGWNSHSKLNCIAACIQANKAGVDEALMLDPQGFVATCNSTNFFIVRKGEVWAPSPRHQLRGITRARVLTLCQQHGIPCRETDFYLTQVYSAEEAFVTGTFAGVIPVVEVDGRVIGGGRRGPVAERLQQLYADFVEQYCAAGRRQL</sequence>
<dbReference type="RefSeq" id="XP_042920495.1">
    <property type="nucleotide sequence ID" value="XM_043067098.1"/>
</dbReference>
<dbReference type="AlphaFoldDB" id="A0A2K3DBN8"/>
<comment type="cofactor">
    <cofactor evidence="1">
        <name>pyridoxal 5'-phosphate</name>
        <dbReference type="ChEBI" id="CHEBI:597326"/>
    </cofactor>
</comment>
<keyword evidence="3" id="KW-0663">Pyridoxal phosphate</keyword>
<dbReference type="InParanoid" id="A0A2K3DBN8"/>
<dbReference type="GO" id="GO:0008652">
    <property type="term" value="P:amino acid biosynthetic process"/>
    <property type="evidence" value="ECO:0007669"/>
    <property type="project" value="UniProtKB-ARBA"/>
</dbReference>
<feature type="compositionally biased region" description="Polar residues" evidence="4">
    <location>
        <begin position="246"/>
        <end position="259"/>
    </location>
</feature>
<dbReference type="Gramene" id="PNW77945">
    <property type="protein sequence ID" value="PNW77945"/>
    <property type="gene ID" value="CHLRE_10g458050v5"/>
</dbReference>
<dbReference type="InterPro" id="IPR036038">
    <property type="entry name" value="Aminotransferase-like"/>
</dbReference>
<feature type="compositionally biased region" description="Low complexity" evidence="4">
    <location>
        <begin position="260"/>
        <end position="273"/>
    </location>
</feature>
<dbReference type="PANTHER" id="PTHR42743:SF11">
    <property type="entry name" value="AMINODEOXYCHORISMATE LYASE"/>
    <property type="match status" value="1"/>
</dbReference>
<name>A0A2K3DBN8_CHLRE</name>
<evidence type="ECO:0000256" key="4">
    <source>
        <dbReference type="SAM" id="MobiDB-lite"/>
    </source>
</evidence>
<dbReference type="GO" id="GO:0003824">
    <property type="term" value="F:catalytic activity"/>
    <property type="evidence" value="ECO:0007669"/>
    <property type="project" value="InterPro"/>
</dbReference>
<dbReference type="STRING" id="3055.A0A2K3DBN8"/>
<dbReference type="Gene3D" id="3.40.50.300">
    <property type="entry name" value="P-loop containing nucleotide triphosphate hydrolases"/>
    <property type="match status" value="1"/>
</dbReference>
<accession>A0A2K3DBN8</accession>
<evidence type="ECO:0000256" key="1">
    <source>
        <dbReference type="ARBA" id="ARBA00001933"/>
    </source>
</evidence>
<comment type="similarity">
    <text evidence="2">Belongs to the class-IV pyridoxal-phosphate-dependent aminotransferase family.</text>
</comment>
<organism evidence="5 6">
    <name type="scientific">Chlamydomonas reinhardtii</name>
    <name type="common">Chlamydomonas smithii</name>
    <dbReference type="NCBI Taxonomy" id="3055"/>
    <lineage>
        <taxon>Eukaryota</taxon>
        <taxon>Viridiplantae</taxon>
        <taxon>Chlorophyta</taxon>
        <taxon>core chlorophytes</taxon>
        <taxon>Chlorophyceae</taxon>
        <taxon>CS clade</taxon>
        <taxon>Chlamydomonadales</taxon>
        <taxon>Chlamydomonadaceae</taxon>
        <taxon>Chlamydomonas</taxon>
    </lineage>
</organism>
<evidence type="ECO:0000256" key="3">
    <source>
        <dbReference type="ARBA" id="ARBA00022898"/>
    </source>
</evidence>
<gene>
    <name evidence="5" type="ORF">CHLRE_10g458050v5</name>
</gene>
<dbReference type="InterPro" id="IPR027417">
    <property type="entry name" value="P-loop_NTPase"/>
</dbReference>
<dbReference type="GO" id="GO:0019752">
    <property type="term" value="P:carboxylic acid metabolic process"/>
    <property type="evidence" value="ECO:0000318"/>
    <property type="project" value="GO_Central"/>
</dbReference>
<evidence type="ECO:0000256" key="2">
    <source>
        <dbReference type="ARBA" id="ARBA00009320"/>
    </source>
</evidence>
<dbReference type="InterPro" id="IPR043132">
    <property type="entry name" value="BCAT-like_C"/>
</dbReference>
<protein>
    <submittedName>
        <fullName evidence="5">Uncharacterized protein</fullName>
    </submittedName>
</protein>
<dbReference type="InterPro" id="IPR001544">
    <property type="entry name" value="Aminotrans_IV"/>
</dbReference>
<dbReference type="Pfam" id="PF01063">
    <property type="entry name" value="Aminotran_4"/>
    <property type="match status" value="1"/>
</dbReference>
<dbReference type="Gene3D" id="3.20.10.10">
    <property type="entry name" value="D-amino Acid Aminotransferase, subunit A, domain 2"/>
    <property type="match status" value="1"/>
</dbReference>
<dbReference type="EMBL" id="CM008971">
    <property type="protein sequence ID" value="PNW77945.1"/>
    <property type="molecule type" value="Genomic_DNA"/>
</dbReference>
<dbReference type="OMA" id="FCKHIAK"/>
<feature type="region of interest" description="Disordered" evidence="4">
    <location>
        <begin position="222"/>
        <end position="273"/>
    </location>
</feature>
<dbReference type="PANTHER" id="PTHR42743">
    <property type="entry name" value="AMINO-ACID AMINOTRANSFERASE"/>
    <property type="match status" value="1"/>
</dbReference>
<keyword evidence="6" id="KW-1185">Reference proteome</keyword>
<proteinExistence type="inferred from homology"/>
<dbReference type="InterPro" id="IPR050571">
    <property type="entry name" value="Class-IV_PLP-Dep_Aminotrnsfr"/>
</dbReference>
<dbReference type="FunCoup" id="A0A2K3DBN8">
    <property type="interactions" value="12"/>
</dbReference>
<dbReference type="OrthoDB" id="25921at2759"/>
<dbReference type="ExpressionAtlas" id="A0A2K3DBN8">
    <property type="expression patterns" value="baseline"/>
</dbReference>
<dbReference type="GeneID" id="5723941"/>
<evidence type="ECO:0000313" key="5">
    <source>
        <dbReference type="EMBL" id="PNW77945.1"/>
    </source>
</evidence>
<reference evidence="5 6" key="1">
    <citation type="journal article" date="2007" name="Science">
        <title>The Chlamydomonas genome reveals the evolution of key animal and plant functions.</title>
        <authorList>
            <person name="Merchant S.S."/>
            <person name="Prochnik S.E."/>
            <person name="Vallon O."/>
            <person name="Harris E.H."/>
            <person name="Karpowicz S.J."/>
            <person name="Witman G.B."/>
            <person name="Terry A."/>
            <person name="Salamov A."/>
            <person name="Fritz-Laylin L.K."/>
            <person name="Marechal-Drouard L."/>
            <person name="Marshall W.F."/>
            <person name="Qu L.H."/>
            <person name="Nelson D.R."/>
            <person name="Sanderfoot A.A."/>
            <person name="Spalding M.H."/>
            <person name="Kapitonov V.V."/>
            <person name="Ren Q."/>
            <person name="Ferris P."/>
            <person name="Lindquist E."/>
            <person name="Shapiro H."/>
            <person name="Lucas S.M."/>
            <person name="Grimwood J."/>
            <person name="Schmutz J."/>
            <person name="Cardol P."/>
            <person name="Cerutti H."/>
            <person name="Chanfreau G."/>
            <person name="Chen C.L."/>
            <person name="Cognat V."/>
            <person name="Croft M.T."/>
            <person name="Dent R."/>
            <person name="Dutcher S."/>
            <person name="Fernandez E."/>
            <person name="Fukuzawa H."/>
            <person name="Gonzalez-Ballester D."/>
            <person name="Gonzalez-Halphen D."/>
            <person name="Hallmann A."/>
            <person name="Hanikenne M."/>
            <person name="Hippler M."/>
            <person name="Inwood W."/>
            <person name="Jabbari K."/>
            <person name="Kalanon M."/>
            <person name="Kuras R."/>
            <person name="Lefebvre P.A."/>
            <person name="Lemaire S.D."/>
            <person name="Lobanov A.V."/>
            <person name="Lohr M."/>
            <person name="Manuell A."/>
            <person name="Meier I."/>
            <person name="Mets L."/>
            <person name="Mittag M."/>
            <person name="Mittelmeier T."/>
            <person name="Moroney J.V."/>
            <person name="Moseley J."/>
            <person name="Napoli C."/>
            <person name="Nedelcu A.M."/>
            <person name="Niyogi K."/>
            <person name="Novoselov S.V."/>
            <person name="Paulsen I.T."/>
            <person name="Pazour G."/>
            <person name="Purton S."/>
            <person name="Ral J.P."/>
            <person name="Riano-Pachon D.M."/>
            <person name="Riekhof W."/>
            <person name="Rymarquis L."/>
            <person name="Schroda M."/>
            <person name="Stern D."/>
            <person name="Umen J."/>
            <person name="Willows R."/>
            <person name="Wilson N."/>
            <person name="Zimmer S.L."/>
            <person name="Allmer J."/>
            <person name="Balk J."/>
            <person name="Bisova K."/>
            <person name="Chen C.J."/>
            <person name="Elias M."/>
            <person name="Gendler K."/>
            <person name="Hauser C."/>
            <person name="Lamb M.R."/>
            <person name="Ledford H."/>
            <person name="Long J.C."/>
            <person name="Minagawa J."/>
            <person name="Page M.D."/>
            <person name="Pan J."/>
            <person name="Pootakham W."/>
            <person name="Roje S."/>
            <person name="Rose A."/>
            <person name="Stahlberg E."/>
            <person name="Terauchi A.M."/>
            <person name="Yang P."/>
            <person name="Ball S."/>
            <person name="Bowler C."/>
            <person name="Dieckmann C.L."/>
            <person name="Gladyshev V.N."/>
            <person name="Green P."/>
            <person name="Jorgensen R."/>
            <person name="Mayfield S."/>
            <person name="Mueller-Roeber B."/>
            <person name="Rajamani S."/>
            <person name="Sayre R.T."/>
            <person name="Brokstein P."/>
            <person name="Dubchak I."/>
            <person name="Goodstein D."/>
            <person name="Hornick L."/>
            <person name="Huang Y.W."/>
            <person name="Jhaveri J."/>
            <person name="Luo Y."/>
            <person name="Martinez D."/>
            <person name="Ngau W.C."/>
            <person name="Otillar B."/>
            <person name="Poliakov A."/>
            <person name="Porter A."/>
            <person name="Szajkowski L."/>
            <person name="Werner G."/>
            <person name="Zhou K."/>
            <person name="Grigoriev I.V."/>
            <person name="Rokhsar D.S."/>
            <person name="Grossman A.R."/>
        </authorList>
    </citation>
    <scope>NUCLEOTIDE SEQUENCE [LARGE SCALE GENOMIC DNA]</scope>
    <source>
        <strain evidence="6">CC-503</strain>
    </source>
</reference>
<dbReference type="Pfam" id="PF19798">
    <property type="entry name" value="Sulfotransfer_5"/>
    <property type="match status" value="1"/>
</dbReference>